<gene>
    <name evidence="1" type="ORF">HY36_09335</name>
</gene>
<accession>A0A059DYD9</accession>
<dbReference type="STRING" id="1280948.HY36_09335"/>
<evidence type="ECO:0000313" key="2">
    <source>
        <dbReference type="Proteomes" id="UP000024547"/>
    </source>
</evidence>
<protein>
    <submittedName>
        <fullName evidence="1">Uncharacterized protein</fullName>
    </submittedName>
</protein>
<dbReference type="PATRIC" id="fig|1280948.3.peg.2985"/>
<evidence type="ECO:0000313" key="1">
    <source>
        <dbReference type="EMBL" id="KCZ58570.1"/>
    </source>
</evidence>
<sequence length="95" mass="10970">MSILEFSAFLKKQKLPSAAKDYVSLTRKLKELKAEPSKFDAELNALARKVTKQDLQAIFKELFETRSTLPAKLTKPEMLERIKRQRRRDANFASA</sequence>
<keyword evidence="2" id="KW-1185">Reference proteome</keyword>
<comment type="caution">
    <text evidence="1">The sequence shown here is derived from an EMBL/GenBank/DDBJ whole genome shotgun (WGS) entry which is preliminary data.</text>
</comment>
<dbReference type="AlphaFoldDB" id="A0A059DYD9"/>
<dbReference type="EMBL" id="AWFH01000056">
    <property type="protein sequence ID" value="KCZ58570.1"/>
    <property type="molecule type" value="Genomic_DNA"/>
</dbReference>
<dbReference type="Proteomes" id="UP000024547">
    <property type="component" value="Unassembled WGS sequence"/>
</dbReference>
<organism evidence="1 2">
    <name type="scientific">Hyphomonas atlantica</name>
    <dbReference type="NCBI Taxonomy" id="1280948"/>
    <lineage>
        <taxon>Bacteria</taxon>
        <taxon>Pseudomonadati</taxon>
        <taxon>Pseudomonadota</taxon>
        <taxon>Alphaproteobacteria</taxon>
        <taxon>Hyphomonadales</taxon>
        <taxon>Hyphomonadaceae</taxon>
        <taxon>Hyphomonas</taxon>
    </lineage>
</organism>
<proteinExistence type="predicted"/>
<reference evidence="1 2" key="1">
    <citation type="journal article" date="2014" name="Antonie Van Leeuwenhoek">
        <title>Hyphomonas beringensis sp. nov. and Hyphomonas chukchiensis sp. nov., isolated from surface seawater of the Bering Sea and Chukchi Sea.</title>
        <authorList>
            <person name="Li C."/>
            <person name="Lai Q."/>
            <person name="Li G."/>
            <person name="Dong C."/>
            <person name="Wang J."/>
            <person name="Liao Y."/>
            <person name="Shao Z."/>
        </authorList>
    </citation>
    <scope>NUCLEOTIDE SEQUENCE [LARGE SCALE GENOMIC DNA]</scope>
    <source>
        <strain evidence="1 2">22II1-22F38</strain>
    </source>
</reference>
<name>A0A059DYD9_9PROT</name>